<feature type="region of interest" description="Disordered" evidence="1">
    <location>
        <begin position="141"/>
        <end position="190"/>
    </location>
</feature>
<protein>
    <submittedName>
        <fullName evidence="2">Uncharacterized protein</fullName>
    </submittedName>
</protein>
<reference evidence="2" key="1">
    <citation type="submission" date="2022-04" db="EMBL/GenBank/DDBJ databases">
        <title>Carnegiea gigantea Genome sequencing and assembly v2.</title>
        <authorList>
            <person name="Copetti D."/>
            <person name="Sanderson M.J."/>
            <person name="Burquez A."/>
            <person name="Wojciechowski M.F."/>
        </authorList>
    </citation>
    <scope>NUCLEOTIDE SEQUENCE</scope>
    <source>
        <strain evidence="2">SGP5-SGP5p</strain>
        <tissue evidence="2">Aerial part</tissue>
    </source>
</reference>
<keyword evidence="3" id="KW-1185">Reference proteome</keyword>
<name>A0A9Q1QNB6_9CARY</name>
<dbReference type="OrthoDB" id="1844242at2759"/>
<evidence type="ECO:0000256" key="1">
    <source>
        <dbReference type="SAM" id="MobiDB-lite"/>
    </source>
</evidence>
<gene>
    <name evidence="2" type="ORF">Cgig2_019278</name>
</gene>
<evidence type="ECO:0000313" key="2">
    <source>
        <dbReference type="EMBL" id="KAJ8446385.1"/>
    </source>
</evidence>
<proteinExistence type="predicted"/>
<dbReference type="AlphaFoldDB" id="A0A9Q1QNB6"/>
<dbReference type="EMBL" id="JAKOGI010000056">
    <property type="protein sequence ID" value="KAJ8446385.1"/>
    <property type="molecule type" value="Genomic_DNA"/>
</dbReference>
<organism evidence="2 3">
    <name type="scientific">Carnegiea gigantea</name>
    <dbReference type="NCBI Taxonomy" id="171969"/>
    <lineage>
        <taxon>Eukaryota</taxon>
        <taxon>Viridiplantae</taxon>
        <taxon>Streptophyta</taxon>
        <taxon>Embryophyta</taxon>
        <taxon>Tracheophyta</taxon>
        <taxon>Spermatophyta</taxon>
        <taxon>Magnoliopsida</taxon>
        <taxon>eudicotyledons</taxon>
        <taxon>Gunneridae</taxon>
        <taxon>Pentapetalae</taxon>
        <taxon>Caryophyllales</taxon>
        <taxon>Cactineae</taxon>
        <taxon>Cactaceae</taxon>
        <taxon>Cactoideae</taxon>
        <taxon>Echinocereeae</taxon>
        <taxon>Carnegiea</taxon>
    </lineage>
</organism>
<sequence length="400" mass="44221">MLVESGDGKVTYERGSRKCMVVREGTGAEELFKMMRKIIGSDILKYDREMLVAVEVDSDVEVIFKGNDERGYIYVAGNAGPMRREHARGAVCEARERDTGEGKQIGRSGRKCNDVQEVGEERGNNEAGIKRYDFCTDVGGHRRRGAAGEQATSRRDTIEMSDEDEISVASEDAGDREAAEEDDAGDEGAAEKRCANANLWVYDYVHPIYKTSMQEVIYNKLVHPMKTHDMAGVDGKIGLVVGGMNWMRTTTDAYYLPTMADTRAGHHRSEESHKRRTRNCGDAPNAVTLAIQGTRAVILELISMQVVKVYVEWTESVCSSQVGDAWHASVYVYLVKVQTCLRDCLTRTMGSATGVSELVRCPLQSVCVGNVRHNAAMFCISRDSCSDTAHPGATYPVLHH</sequence>
<dbReference type="Proteomes" id="UP001153076">
    <property type="component" value="Unassembled WGS sequence"/>
</dbReference>
<accession>A0A9Q1QNB6</accession>
<comment type="caution">
    <text evidence="2">The sequence shown here is derived from an EMBL/GenBank/DDBJ whole genome shotgun (WGS) entry which is preliminary data.</text>
</comment>
<evidence type="ECO:0000313" key="3">
    <source>
        <dbReference type="Proteomes" id="UP001153076"/>
    </source>
</evidence>
<feature type="compositionally biased region" description="Acidic residues" evidence="1">
    <location>
        <begin position="159"/>
        <end position="188"/>
    </location>
</feature>